<dbReference type="AlphaFoldDB" id="A0A9Q3F179"/>
<comment type="caution">
    <text evidence="2">The sequence shown here is derived from an EMBL/GenBank/DDBJ whole genome shotgun (WGS) entry which is preliminary data.</text>
</comment>
<dbReference type="EMBL" id="AVOT02034664">
    <property type="protein sequence ID" value="MBW0528830.1"/>
    <property type="molecule type" value="Genomic_DNA"/>
</dbReference>
<accession>A0A9Q3F179</accession>
<reference evidence="2" key="1">
    <citation type="submission" date="2021-03" db="EMBL/GenBank/DDBJ databases">
        <title>Draft genome sequence of rust myrtle Austropuccinia psidii MF-1, a brazilian biotype.</title>
        <authorList>
            <person name="Quecine M.C."/>
            <person name="Pachon D.M.R."/>
            <person name="Bonatelli M.L."/>
            <person name="Correr F.H."/>
            <person name="Franceschini L.M."/>
            <person name="Leite T.F."/>
            <person name="Margarido G.R.A."/>
            <person name="Almeida C.A."/>
            <person name="Ferrarezi J.A."/>
            <person name="Labate C.A."/>
        </authorList>
    </citation>
    <scope>NUCLEOTIDE SEQUENCE</scope>
    <source>
        <strain evidence="2">MF-1</strain>
    </source>
</reference>
<dbReference type="Proteomes" id="UP000765509">
    <property type="component" value="Unassembled WGS sequence"/>
</dbReference>
<name>A0A9Q3F179_9BASI</name>
<keyword evidence="3" id="KW-1185">Reference proteome</keyword>
<feature type="region of interest" description="Disordered" evidence="1">
    <location>
        <begin position="18"/>
        <end position="49"/>
    </location>
</feature>
<evidence type="ECO:0000313" key="3">
    <source>
        <dbReference type="Proteomes" id="UP000765509"/>
    </source>
</evidence>
<protein>
    <submittedName>
        <fullName evidence="2">Uncharacterized protein</fullName>
    </submittedName>
</protein>
<proteinExistence type="predicted"/>
<organism evidence="2 3">
    <name type="scientific">Austropuccinia psidii MF-1</name>
    <dbReference type="NCBI Taxonomy" id="1389203"/>
    <lineage>
        <taxon>Eukaryota</taxon>
        <taxon>Fungi</taxon>
        <taxon>Dikarya</taxon>
        <taxon>Basidiomycota</taxon>
        <taxon>Pucciniomycotina</taxon>
        <taxon>Pucciniomycetes</taxon>
        <taxon>Pucciniales</taxon>
        <taxon>Sphaerophragmiaceae</taxon>
        <taxon>Austropuccinia</taxon>
    </lineage>
</organism>
<sequence length="123" mass="13804">MSPTRSWSNYSIQLYGPLNRNNHSKYQRKDNQHGGDAQMEDSGTPTSSQKLVSTFEPLLKFSEPDITSFALIRAAKIPSGSCEDTPVPVQQLVHGIKATRMRDSTKFVDGNHELLQPFQKLLD</sequence>
<gene>
    <name evidence="2" type="ORF">O181_068545</name>
</gene>
<evidence type="ECO:0000256" key="1">
    <source>
        <dbReference type="SAM" id="MobiDB-lite"/>
    </source>
</evidence>
<evidence type="ECO:0000313" key="2">
    <source>
        <dbReference type="EMBL" id="MBW0528830.1"/>
    </source>
</evidence>